<reference evidence="2 3" key="1">
    <citation type="journal article" date="2018" name="Nat. Ecol. Evol.">
        <title>Shark genomes provide insights into elasmobranch evolution and the origin of vertebrates.</title>
        <authorList>
            <person name="Hara Y"/>
            <person name="Yamaguchi K"/>
            <person name="Onimaru K"/>
            <person name="Kadota M"/>
            <person name="Koyanagi M"/>
            <person name="Keeley SD"/>
            <person name="Tatsumi K"/>
            <person name="Tanaka K"/>
            <person name="Motone F"/>
            <person name="Kageyama Y"/>
            <person name="Nozu R"/>
            <person name="Adachi N"/>
            <person name="Nishimura O"/>
            <person name="Nakagawa R"/>
            <person name="Tanegashima C"/>
            <person name="Kiyatake I"/>
            <person name="Matsumoto R"/>
            <person name="Murakumo K"/>
            <person name="Nishida K"/>
            <person name="Terakita A"/>
            <person name="Kuratani S"/>
            <person name="Sato K"/>
            <person name="Hyodo S Kuraku.S."/>
        </authorList>
    </citation>
    <scope>NUCLEOTIDE SEQUENCE [LARGE SCALE GENOMIC DNA]</scope>
</reference>
<name>A0A401QAU2_SCYTO</name>
<comment type="caution">
    <text evidence="2">The sequence shown here is derived from an EMBL/GenBank/DDBJ whole genome shotgun (WGS) entry which is preliminary data.</text>
</comment>
<feature type="non-terminal residue" evidence="2">
    <location>
        <position position="1"/>
    </location>
</feature>
<feature type="compositionally biased region" description="Basic and acidic residues" evidence="1">
    <location>
        <begin position="115"/>
        <end position="142"/>
    </location>
</feature>
<proteinExistence type="predicted"/>
<gene>
    <name evidence="2" type="ORF">scyTo_0022914</name>
</gene>
<dbReference type="Proteomes" id="UP000288216">
    <property type="component" value="Unassembled WGS sequence"/>
</dbReference>
<accession>A0A401QAU2</accession>
<evidence type="ECO:0000313" key="3">
    <source>
        <dbReference type="Proteomes" id="UP000288216"/>
    </source>
</evidence>
<feature type="compositionally biased region" description="Polar residues" evidence="1">
    <location>
        <begin position="144"/>
        <end position="158"/>
    </location>
</feature>
<sequence>ELPLTGTQHSPNSTKSLANGSAQPLAGNTDRASGHQDGVPPFAVSGVQQDLEAPCSEGQEKAEGSQTQVDVHPQWEDEGSVVLAVASENAFGNETSPASAFIPLKGSHPGNTSLPERHEASQVADRRPMPDGRSQPVKDKGGSSRRSQLSTREYNGLH</sequence>
<protein>
    <submittedName>
        <fullName evidence="2">Uncharacterized protein</fullName>
    </submittedName>
</protein>
<dbReference type="EMBL" id="BFAA01024801">
    <property type="protein sequence ID" value="GCB82491.1"/>
    <property type="molecule type" value="Genomic_DNA"/>
</dbReference>
<organism evidence="2 3">
    <name type="scientific">Scyliorhinus torazame</name>
    <name type="common">Cloudy catshark</name>
    <name type="synonym">Catulus torazame</name>
    <dbReference type="NCBI Taxonomy" id="75743"/>
    <lineage>
        <taxon>Eukaryota</taxon>
        <taxon>Metazoa</taxon>
        <taxon>Chordata</taxon>
        <taxon>Craniata</taxon>
        <taxon>Vertebrata</taxon>
        <taxon>Chondrichthyes</taxon>
        <taxon>Elasmobranchii</taxon>
        <taxon>Galeomorphii</taxon>
        <taxon>Galeoidea</taxon>
        <taxon>Carcharhiniformes</taxon>
        <taxon>Scyliorhinidae</taxon>
        <taxon>Scyliorhinus</taxon>
    </lineage>
</organism>
<keyword evidence="3" id="KW-1185">Reference proteome</keyword>
<feature type="region of interest" description="Disordered" evidence="1">
    <location>
        <begin position="93"/>
        <end position="158"/>
    </location>
</feature>
<dbReference type="AlphaFoldDB" id="A0A401QAU2"/>
<feature type="region of interest" description="Disordered" evidence="1">
    <location>
        <begin position="1"/>
        <end position="73"/>
    </location>
</feature>
<evidence type="ECO:0000256" key="1">
    <source>
        <dbReference type="SAM" id="MobiDB-lite"/>
    </source>
</evidence>
<dbReference type="OrthoDB" id="66881at2759"/>
<evidence type="ECO:0000313" key="2">
    <source>
        <dbReference type="EMBL" id="GCB82491.1"/>
    </source>
</evidence>
<feature type="compositionally biased region" description="Polar residues" evidence="1">
    <location>
        <begin position="1"/>
        <end position="22"/>
    </location>
</feature>